<dbReference type="AlphaFoldDB" id="A0A937XDD1"/>
<dbReference type="GO" id="GO:0006783">
    <property type="term" value="P:heme biosynthetic process"/>
    <property type="evidence" value="ECO:0007669"/>
    <property type="project" value="TreeGrafter"/>
</dbReference>
<dbReference type="SUPFAM" id="SSF102114">
    <property type="entry name" value="Radical SAM enzymes"/>
    <property type="match status" value="1"/>
</dbReference>
<evidence type="ECO:0000256" key="6">
    <source>
        <dbReference type="ARBA" id="ARBA00023014"/>
    </source>
</evidence>
<evidence type="ECO:0000256" key="5">
    <source>
        <dbReference type="ARBA" id="ARBA00023004"/>
    </source>
</evidence>
<dbReference type="Pfam" id="PF04055">
    <property type="entry name" value="Radical_SAM"/>
    <property type="match status" value="1"/>
</dbReference>
<feature type="domain" description="Radical SAM core" evidence="8">
    <location>
        <begin position="52"/>
        <end position="266"/>
    </location>
</feature>
<dbReference type="EMBL" id="VGIR01000038">
    <property type="protein sequence ID" value="MBM3331640.1"/>
    <property type="molecule type" value="Genomic_DNA"/>
</dbReference>
<dbReference type="InterPro" id="IPR023885">
    <property type="entry name" value="4Fe4S-binding_SPASM_dom"/>
</dbReference>
<feature type="compositionally biased region" description="Polar residues" evidence="7">
    <location>
        <begin position="1"/>
        <end position="11"/>
    </location>
</feature>
<evidence type="ECO:0000256" key="1">
    <source>
        <dbReference type="ARBA" id="ARBA00001966"/>
    </source>
</evidence>
<reference evidence="9" key="1">
    <citation type="submission" date="2019-03" db="EMBL/GenBank/DDBJ databases">
        <title>Lake Tanganyika Metagenome-Assembled Genomes (MAGs).</title>
        <authorList>
            <person name="Tran P."/>
        </authorList>
    </citation>
    <scope>NUCLEOTIDE SEQUENCE</scope>
    <source>
        <strain evidence="9">K_DeepCast_150m_m2_040</strain>
    </source>
</reference>
<evidence type="ECO:0000313" key="10">
    <source>
        <dbReference type="Proteomes" id="UP000779900"/>
    </source>
</evidence>
<dbReference type="PANTHER" id="PTHR11228:SF7">
    <property type="entry name" value="PQQA PEPTIDE CYCLASE"/>
    <property type="match status" value="1"/>
</dbReference>
<dbReference type="GO" id="GO:0046872">
    <property type="term" value="F:metal ion binding"/>
    <property type="evidence" value="ECO:0007669"/>
    <property type="project" value="UniProtKB-KW"/>
</dbReference>
<sequence length="402" mass="45746">MRDARPTTNPFSGPETRSLVPGLPSPGPVRTSAYTSVDVLPRFELWDRMKDRRVPITFEIEVTARCNNDCRHCYINLPADDLNARARELSPGEIEDIAREAASMGAMWCLLTGGEPLLREDFSEIYLRLKRLGLLVSVFTNACLVQMEHVELFQKYPPRDIEVTMYGATEATYERVTRRPGSFQAFVRGLDRLLSGGVKVRLKAMALRSNVHELQELARFCRARTRDYYRFDPLLHLRFDGDAVRNAEILAERLAPDEIVEVESADEERLGALKKGCDKFILTRSPCHEGSYLFLCGAGRGSFTVSYDGRFRLCSSLWHPDTVYDLRRGTLHDAWHHHVPRIRDLRSSRKELLERCGVCHVANLCLCCPAHAYLESGEMDMVVDYFCRVAHGRAKALGYQEG</sequence>
<keyword evidence="4" id="KW-0479">Metal-binding</keyword>
<evidence type="ECO:0000256" key="2">
    <source>
        <dbReference type="ARBA" id="ARBA00022485"/>
    </source>
</evidence>
<dbReference type="GO" id="GO:0051539">
    <property type="term" value="F:4 iron, 4 sulfur cluster binding"/>
    <property type="evidence" value="ECO:0007669"/>
    <property type="project" value="UniProtKB-KW"/>
</dbReference>
<dbReference type="InterPro" id="IPR058240">
    <property type="entry name" value="rSAM_sf"/>
</dbReference>
<dbReference type="InterPro" id="IPR007197">
    <property type="entry name" value="rSAM"/>
</dbReference>
<dbReference type="GO" id="GO:0003824">
    <property type="term" value="F:catalytic activity"/>
    <property type="evidence" value="ECO:0007669"/>
    <property type="project" value="InterPro"/>
</dbReference>
<comment type="caution">
    <text evidence="9">The sequence shown here is derived from an EMBL/GenBank/DDBJ whole genome shotgun (WGS) entry which is preliminary data.</text>
</comment>
<keyword evidence="3" id="KW-0949">S-adenosyl-L-methionine</keyword>
<protein>
    <submittedName>
        <fullName evidence="9">Radical SAM protein</fullName>
    </submittedName>
</protein>
<dbReference type="PIRSF" id="PIRSF037420">
    <property type="entry name" value="PQQ_syn_pqqE"/>
    <property type="match status" value="1"/>
</dbReference>
<keyword evidence="6" id="KW-0411">Iron-sulfur</keyword>
<dbReference type="SFLD" id="SFLDG01386">
    <property type="entry name" value="main_SPASM_domain-containing"/>
    <property type="match status" value="1"/>
</dbReference>
<dbReference type="PANTHER" id="PTHR11228">
    <property type="entry name" value="RADICAL SAM DOMAIN PROTEIN"/>
    <property type="match status" value="1"/>
</dbReference>
<evidence type="ECO:0000259" key="8">
    <source>
        <dbReference type="PROSITE" id="PS51918"/>
    </source>
</evidence>
<dbReference type="InterPro" id="IPR013785">
    <property type="entry name" value="Aldolase_TIM"/>
</dbReference>
<dbReference type="CDD" id="cd01335">
    <property type="entry name" value="Radical_SAM"/>
    <property type="match status" value="1"/>
</dbReference>
<keyword evidence="2" id="KW-0004">4Fe-4S</keyword>
<evidence type="ECO:0000256" key="3">
    <source>
        <dbReference type="ARBA" id="ARBA00022691"/>
    </source>
</evidence>
<gene>
    <name evidence="9" type="ORF">FJY68_07300</name>
</gene>
<evidence type="ECO:0000256" key="7">
    <source>
        <dbReference type="SAM" id="MobiDB-lite"/>
    </source>
</evidence>
<organism evidence="9 10">
    <name type="scientific">candidate division WOR-3 bacterium</name>
    <dbReference type="NCBI Taxonomy" id="2052148"/>
    <lineage>
        <taxon>Bacteria</taxon>
        <taxon>Bacteria division WOR-3</taxon>
    </lineage>
</organism>
<evidence type="ECO:0000313" key="9">
    <source>
        <dbReference type="EMBL" id="MBM3331640.1"/>
    </source>
</evidence>
<dbReference type="Proteomes" id="UP000779900">
    <property type="component" value="Unassembled WGS sequence"/>
</dbReference>
<accession>A0A937XDD1</accession>
<dbReference type="NCBIfam" id="TIGR04085">
    <property type="entry name" value="rSAM_more_4Fe4S"/>
    <property type="match status" value="1"/>
</dbReference>
<dbReference type="SFLD" id="SFLDG01067">
    <property type="entry name" value="SPASM/twitch_domain_containing"/>
    <property type="match status" value="1"/>
</dbReference>
<name>A0A937XDD1_UNCW3</name>
<dbReference type="Gene3D" id="3.20.20.70">
    <property type="entry name" value="Aldolase class I"/>
    <property type="match status" value="1"/>
</dbReference>
<feature type="region of interest" description="Disordered" evidence="7">
    <location>
        <begin position="1"/>
        <end position="27"/>
    </location>
</feature>
<dbReference type="InterPro" id="IPR017200">
    <property type="entry name" value="PqqE-like"/>
</dbReference>
<evidence type="ECO:0000256" key="4">
    <source>
        <dbReference type="ARBA" id="ARBA00022723"/>
    </source>
</evidence>
<dbReference type="SFLD" id="SFLDS00029">
    <property type="entry name" value="Radical_SAM"/>
    <property type="match status" value="1"/>
</dbReference>
<keyword evidence="5" id="KW-0408">Iron</keyword>
<proteinExistence type="predicted"/>
<dbReference type="InterPro" id="IPR050377">
    <property type="entry name" value="Radical_SAM_PqqE_MftC-like"/>
</dbReference>
<dbReference type="PROSITE" id="PS51918">
    <property type="entry name" value="RADICAL_SAM"/>
    <property type="match status" value="1"/>
</dbReference>
<comment type="cofactor">
    <cofactor evidence="1">
        <name>[4Fe-4S] cluster</name>
        <dbReference type="ChEBI" id="CHEBI:49883"/>
    </cofactor>
</comment>